<dbReference type="AlphaFoldDB" id="A0A9I9EH40"/>
<dbReference type="EnsemblPlants" id="MELO3C033698.2.1">
    <property type="protein sequence ID" value="MELO3C033698.2.1"/>
    <property type="gene ID" value="MELO3C033698.2"/>
</dbReference>
<protein>
    <submittedName>
        <fullName evidence="1">Uncharacterized protein</fullName>
    </submittedName>
</protein>
<sequence>MIMMLMFEMGYYDSGVGQSSNFGTRYYNSEADPSSSNFGQGYYALGINPSSSYMHAWTQALS</sequence>
<name>A0A9I9EH40_CUCME</name>
<organism evidence="1">
    <name type="scientific">Cucumis melo</name>
    <name type="common">Muskmelon</name>
    <dbReference type="NCBI Taxonomy" id="3656"/>
    <lineage>
        <taxon>Eukaryota</taxon>
        <taxon>Viridiplantae</taxon>
        <taxon>Streptophyta</taxon>
        <taxon>Embryophyta</taxon>
        <taxon>Tracheophyta</taxon>
        <taxon>Spermatophyta</taxon>
        <taxon>Magnoliopsida</taxon>
        <taxon>eudicotyledons</taxon>
        <taxon>Gunneridae</taxon>
        <taxon>Pentapetalae</taxon>
        <taxon>rosids</taxon>
        <taxon>fabids</taxon>
        <taxon>Cucurbitales</taxon>
        <taxon>Cucurbitaceae</taxon>
        <taxon>Benincaseae</taxon>
        <taxon>Cucumis</taxon>
    </lineage>
</organism>
<evidence type="ECO:0000313" key="1">
    <source>
        <dbReference type="EnsemblPlants" id="MELO3C033698.2.1"/>
    </source>
</evidence>
<dbReference type="Gramene" id="MELO3C033698.2.1">
    <property type="protein sequence ID" value="MELO3C033698.2.1"/>
    <property type="gene ID" value="MELO3C033698.2"/>
</dbReference>
<reference evidence="1" key="1">
    <citation type="submission" date="2023-03" db="UniProtKB">
        <authorList>
            <consortium name="EnsemblPlants"/>
        </authorList>
    </citation>
    <scope>IDENTIFICATION</scope>
</reference>
<accession>A0A9I9EH40</accession>
<proteinExistence type="predicted"/>